<gene>
    <name evidence="5" type="ORF">TorRG33x02_284180</name>
</gene>
<dbReference type="InParanoid" id="A0A2P5CI71"/>
<reference evidence="6" key="1">
    <citation type="submission" date="2016-06" db="EMBL/GenBank/DDBJ databases">
        <title>Parallel loss of symbiosis genes in relatives of nitrogen-fixing non-legume Parasponia.</title>
        <authorList>
            <person name="Van Velzen R."/>
            <person name="Holmer R."/>
            <person name="Bu F."/>
            <person name="Rutten L."/>
            <person name="Van Zeijl A."/>
            <person name="Liu W."/>
            <person name="Santuari L."/>
            <person name="Cao Q."/>
            <person name="Sharma T."/>
            <person name="Shen D."/>
            <person name="Roswanjaya Y."/>
            <person name="Wardhani T."/>
            <person name="Kalhor M.S."/>
            <person name="Jansen J."/>
            <person name="Van den Hoogen J."/>
            <person name="Gungor B."/>
            <person name="Hartog M."/>
            <person name="Hontelez J."/>
            <person name="Verver J."/>
            <person name="Yang W.-C."/>
            <person name="Schijlen E."/>
            <person name="Repin R."/>
            <person name="Schilthuizen M."/>
            <person name="Schranz E."/>
            <person name="Heidstra R."/>
            <person name="Miyata K."/>
            <person name="Fedorova E."/>
            <person name="Kohlen W."/>
            <person name="Bisseling T."/>
            <person name="Smit S."/>
            <person name="Geurts R."/>
        </authorList>
    </citation>
    <scope>NUCLEOTIDE SEQUENCE [LARGE SCALE GENOMIC DNA]</scope>
    <source>
        <strain evidence="6">cv. RG33-2</strain>
    </source>
</reference>
<evidence type="ECO:0000256" key="1">
    <source>
        <dbReference type="ARBA" id="ARBA00009995"/>
    </source>
</evidence>
<dbReference type="InterPro" id="IPR050481">
    <property type="entry name" value="UDP-glycosyltransf_plant"/>
</dbReference>
<dbReference type="Gene3D" id="3.40.50.2000">
    <property type="entry name" value="Glycogen Phosphorylase B"/>
    <property type="match status" value="1"/>
</dbReference>
<keyword evidence="2" id="KW-0328">Glycosyltransferase</keyword>
<proteinExistence type="inferred from homology"/>
<feature type="region of interest" description="Disordered" evidence="4">
    <location>
        <begin position="18"/>
        <end position="38"/>
    </location>
</feature>
<dbReference type="Proteomes" id="UP000237000">
    <property type="component" value="Unassembled WGS sequence"/>
</dbReference>
<dbReference type="EMBL" id="JXTC01000362">
    <property type="protein sequence ID" value="PON60731.1"/>
    <property type="molecule type" value="Genomic_DNA"/>
</dbReference>
<protein>
    <submittedName>
        <fullName evidence="5">UDP-glucuronosyl/UDP-glucosyltransferase</fullName>
    </submittedName>
</protein>
<evidence type="ECO:0000313" key="5">
    <source>
        <dbReference type="EMBL" id="PON60731.1"/>
    </source>
</evidence>
<dbReference type="GO" id="GO:0035251">
    <property type="term" value="F:UDP-glucosyltransferase activity"/>
    <property type="evidence" value="ECO:0007669"/>
    <property type="project" value="InterPro"/>
</dbReference>
<organism evidence="5 6">
    <name type="scientific">Trema orientale</name>
    <name type="common">Charcoal tree</name>
    <name type="synonym">Celtis orientalis</name>
    <dbReference type="NCBI Taxonomy" id="63057"/>
    <lineage>
        <taxon>Eukaryota</taxon>
        <taxon>Viridiplantae</taxon>
        <taxon>Streptophyta</taxon>
        <taxon>Embryophyta</taxon>
        <taxon>Tracheophyta</taxon>
        <taxon>Spermatophyta</taxon>
        <taxon>Magnoliopsida</taxon>
        <taxon>eudicotyledons</taxon>
        <taxon>Gunneridae</taxon>
        <taxon>Pentapetalae</taxon>
        <taxon>rosids</taxon>
        <taxon>fabids</taxon>
        <taxon>Rosales</taxon>
        <taxon>Cannabaceae</taxon>
        <taxon>Trema</taxon>
    </lineage>
</organism>
<dbReference type="InterPro" id="IPR002213">
    <property type="entry name" value="UDP_glucos_trans"/>
</dbReference>
<dbReference type="PANTHER" id="PTHR48048">
    <property type="entry name" value="GLYCOSYLTRANSFERASE"/>
    <property type="match status" value="1"/>
</dbReference>
<evidence type="ECO:0000256" key="2">
    <source>
        <dbReference type="ARBA" id="ARBA00022676"/>
    </source>
</evidence>
<dbReference type="STRING" id="63057.A0A2P5CI71"/>
<dbReference type="PANTHER" id="PTHR48048:SF30">
    <property type="entry name" value="GLYCOSYLTRANSFERASE"/>
    <property type="match status" value="1"/>
</dbReference>
<evidence type="ECO:0000313" key="6">
    <source>
        <dbReference type="Proteomes" id="UP000237000"/>
    </source>
</evidence>
<dbReference type="AlphaFoldDB" id="A0A2P5CI71"/>
<comment type="caution">
    <text evidence="5">The sequence shown here is derived from an EMBL/GenBank/DDBJ whole genome shotgun (WGS) entry which is preliminary data.</text>
</comment>
<dbReference type="Pfam" id="PF00201">
    <property type="entry name" value="UDPGT"/>
    <property type="match status" value="1"/>
</dbReference>
<sequence length="119" mass="13573">MDQIALIKFSKYQLNQPKSNKKGGWVKEKKKESERERTKALLTGETDSVGGFMTHFRWNSVLEEICVGVPMVAWPLYAEQRLNRVLLVEEIKLALSINESEDGFVSSAELEKIVKGLME</sequence>
<evidence type="ECO:0000256" key="4">
    <source>
        <dbReference type="SAM" id="MobiDB-lite"/>
    </source>
</evidence>
<dbReference type="SUPFAM" id="SSF53756">
    <property type="entry name" value="UDP-Glycosyltransferase/glycogen phosphorylase"/>
    <property type="match status" value="1"/>
</dbReference>
<name>A0A2P5CI71_TREOI</name>
<evidence type="ECO:0000256" key="3">
    <source>
        <dbReference type="ARBA" id="ARBA00022679"/>
    </source>
</evidence>
<keyword evidence="6" id="KW-1185">Reference proteome</keyword>
<dbReference type="OrthoDB" id="1191534at2759"/>
<keyword evidence="3 5" id="KW-0808">Transferase</keyword>
<feature type="compositionally biased region" description="Basic and acidic residues" evidence="4">
    <location>
        <begin position="25"/>
        <end position="38"/>
    </location>
</feature>
<comment type="similarity">
    <text evidence="1">Belongs to the UDP-glycosyltransferase family.</text>
</comment>
<accession>A0A2P5CI71</accession>